<gene>
    <name evidence="3" type="ORF">MIND_00412700</name>
</gene>
<dbReference type="OrthoDB" id="3237105at2759"/>
<accession>A0A8H6SXM7</accession>
<feature type="compositionally biased region" description="Low complexity" evidence="1">
    <location>
        <begin position="785"/>
        <end position="794"/>
    </location>
</feature>
<dbReference type="GeneID" id="59343465"/>
<dbReference type="EMBL" id="JACAZF010000004">
    <property type="protein sequence ID" value="KAF7306222.1"/>
    <property type="molecule type" value="Genomic_DNA"/>
</dbReference>
<feature type="region of interest" description="Disordered" evidence="1">
    <location>
        <begin position="782"/>
        <end position="806"/>
    </location>
</feature>
<feature type="compositionally biased region" description="Basic and acidic residues" evidence="1">
    <location>
        <begin position="16"/>
        <end position="26"/>
    </location>
</feature>
<reference evidence="3" key="1">
    <citation type="submission" date="2020-05" db="EMBL/GenBank/DDBJ databases">
        <title>Mycena genomes resolve the evolution of fungal bioluminescence.</title>
        <authorList>
            <person name="Tsai I.J."/>
        </authorList>
    </citation>
    <scope>NUCLEOTIDE SEQUENCE</scope>
    <source>
        <strain evidence="3">171206Taipei</strain>
    </source>
</reference>
<dbReference type="Pfam" id="PF18758">
    <property type="entry name" value="KDZ"/>
    <property type="match status" value="2"/>
</dbReference>
<evidence type="ECO:0000256" key="1">
    <source>
        <dbReference type="SAM" id="MobiDB-lite"/>
    </source>
</evidence>
<evidence type="ECO:0000259" key="2">
    <source>
        <dbReference type="Pfam" id="PF18803"/>
    </source>
</evidence>
<dbReference type="InterPro" id="IPR040521">
    <property type="entry name" value="KDZ"/>
</dbReference>
<dbReference type="Proteomes" id="UP000636479">
    <property type="component" value="Unassembled WGS sequence"/>
</dbReference>
<dbReference type="AlphaFoldDB" id="A0A8H6SXM7"/>
<dbReference type="InterPro" id="IPR041457">
    <property type="entry name" value="CxC2_KDZ-assoc"/>
</dbReference>
<feature type="region of interest" description="Disordered" evidence="1">
    <location>
        <begin position="1"/>
        <end position="26"/>
    </location>
</feature>
<protein>
    <submittedName>
        <fullName evidence="3">CxC2 domain-containing protein</fullName>
    </submittedName>
</protein>
<sequence>MRSHRKKNTFRQGIPHRAERHGDRGTHFGYDGRVLAQKLVNVHPAKRPRLGVADSLGSWLPFGEEGWQDSASLADEIVVQVPDVSGHGRKRYMSSDNPMALWRNKMDLFLDELLRGEGLGRGYDGACCAQLRAFSAMRKLFAGNTTSTWPFIVHRCGLANSGLNVPCTTMLRHTPRWVRTLVVLDVHGIFQVTVRFCGCSLNLRHRHGHISQLLDNAWYPATTSNPSTCATFAVLDLFRLLKVVGNVNANDFVRSLERLCNPTMTRKVQDRYKAFMRMARQYEFLIRAKRAGRGHDPEGLAKTLAGGLAVACWACPEPGRNLPDGWENVPEKEAFLYALMLATDANFRLKNLIRANERDDPSLCSGMGYFVLDEPYKSHLRNYVVEEDTSTCIAFQALMQKETKLTTGLRVSGVGGCVCARHGVVRPLGLGDLQKGERYANMDWIFLSAVGGVCVRRLVVSYDIACQWKQRLMLRAKLLVKGEDTRLKEIEERMGTENVEALGLNGSHAIKTKLDSYKIQFVLPVWHAAAHETSCQAANSLSHAVGVVRTDGEGIERTWAILNPIGFLTKEMGAGGRHDTIEEKVDHINFEKNVMEGDTLARKLIIAIAQRDQQIGEFEEVDSSLTSNMRADWQGRLDRWNADPSQQNPYVLDGAFVGPSEAKIVADLKRAELEDIRMGRVDALLGSMTSVAFMKAALQLEEMQRRISTEAKTHIINYRNANAVGQAASTRSNTLITRIEGHGRREVTKYRKAYEAGHRLKDDFAPEFQELREEDIRVMGEEESGAAARSALGRVGNSRRARNEPTATTQAVPVSWIWQVGGPERLHDAVWVQWTKARARRDRWVEEVQLIQEEMRRVLRSLETVEGGVAIKGIISF</sequence>
<name>A0A8H6SXM7_9AGAR</name>
<organism evidence="3 4">
    <name type="scientific">Mycena indigotica</name>
    <dbReference type="NCBI Taxonomy" id="2126181"/>
    <lineage>
        <taxon>Eukaryota</taxon>
        <taxon>Fungi</taxon>
        <taxon>Dikarya</taxon>
        <taxon>Basidiomycota</taxon>
        <taxon>Agaricomycotina</taxon>
        <taxon>Agaricomycetes</taxon>
        <taxon>Agaricomycetidae</taxon>
        <taxon>Agaricales</taxon>
        <taxon>Marasmiineae</taxon>
        <taxon>Mycenaceae</taxon>
        <taxon>Mycena</taxon>
    </lineage>
</organism>
<dbReference type="Pfam" id="PF18803">
    <property type="entry name" value="CxC2"/>
    <property type="match status" value="1"/>
</dbReference>
<keyword evidence="4" id="KW-1185">Reference proteome</keyword>
<evidence type="ECO:0000313" key="3">
    <source>
        <dbReference type="EMBL" id="KAF7306222.1"/>
    </source>
</evidence>
<dbReference type="RefSeq" id="XP_037221241.1">
    <property type="nucleotide sequence ID" value="XM_037360949.1"/>
</dbReference>
<proteinExistence type="predicted"/>
<evidence type="ECO:0000313" key="4">
    <source>
        <dbReference type="Proteomes" id="UP000636479"/>
    </source>
</evidence>
<comment type="caution">
    <text evidence="3">The sequence shown here is derived from an EMBL/GenBank/DDBJ whole genome shotgun (WGS) entry which is preliminary data.</text>
</comment>
<feature type="domain" description="CxC2-like cysteine cluster KDZ transposase-associated" evidence="2">
    <location>
        <begin position="177"/>
        <end position="261"/>
    </location>
</feature>